<proteinExistence type="predicted"/>
<evidence type="ECO:0000313" key="2">
    <source>
        <dbReference type="EMBL" id="CAK0806473.1"/>
    </source>
</evidence>
<feature type="compositionally biased region" description="Basic and acidic residues" evidence="1">
    <location>
        <begin position="155"/>
        <end position="170"/>
    </location>
</feature>
<feature type="compositionally biased region" description="Low complexity" evidence="1">
    <location>
        <begin position="135"/>
        <end position="145"/>
    </location>
</feature>
<feature type="compositionally biased region" description="Basic and acidic residues" evidence="1">
    <location>
        <begin position="253"/>
        <end position="262"/>
    </location>
</feature>
<name>A0ABN9QK87_9DINO</name>
<evidence type="ECO:0000256" key="1">
    <source>
        <dbReference type="SAM" id="MobiDB-lite"/>
    </source>
</evidence>
<keyword evidence="3" id="KW-1185">Reference proteome</keyword>
<feature type="region of interest" description="Disordered" evidence="1">
    <location>
        <begin position="83"/>
        <end position="108"/>
    </location>
</feature>
<feature type="region of interest" description="Disordered" evidence="1">
    <location>
        <begin position="135"/>
        <end position="262"/>
    </location>
</feature>
<evidence type="ECO:0000313" key="3">
    <source>
        <dbReference type="Proteomes" id="UP001189429"/>
    </source>
</evidence>
<feature type="compositionally biased region" description="Low complexity" evidence="1">
    <location>
        <begin position="1"/>
        <end position="11"/>
    </location>
</feature>
<dbReference type="Proteomes" id="UP001189429">
    <property type="component" value="Unassembled WGS sequence"/>
</dbReference>
<feature type="compositionally biased region" description="Low complexity" evidence="1">
    <location>
        <begin position="232"/>
        <end position="245"/>
    </location>
</feature>
<accession>A0ABN9QK87</accession>
<protein>
    <submittedName>
        <fullName evidence="2">Uncharacterized protein</fullName>
    </submittedName>
</protein>
<feature type="region of interest" description="Disordered" evidence="1">
    <location>
        <begin position="1"/>
        <end position="48"/>
    </location>
</feature>
<reference evidence="2" key="1">
    <citation type="submission" date="2023-10" db="EMBL/GenBank/DDBJ databases">
        <authorList>
            <person name="Chen Y."/>
            <person name="Shah S."/>
            <person name="Dougan E. K."/>
            <person name="Thang M."/>
            <person name="Chan C."/>
        </authorList>
    </citation>
    <scope>NUCLEOTIDE SEQUENCE [LARGE SCALE GENOMIC DNA]</scope>
</reference>
<organism evidence="2 3">
    <name type="scientific">Prorocentrum cordatum</name>
    <dbReference type="NCBI Taxonomy" id="2364126"/>
    <lineage>
        <taxon>Eukaryota</taxon>
        <taxon>Sar</taxon>
        <taxon>Alveolata</taxon>
        <taxon>Dinophyceae</taxon>
        <taxon>Prorocentrales</taxon>
        <taxon>Prorocentraceae</taxon>
        <taxon>Prorocentrum</taxon>
    </lineage>
</organism>
<feature type="compositionally biased region" description="Basic and acidic residues" evidence="1">
    <location>
        <begin position="210"/>
        <end position="227"/>
    </location>
</feature>
<feature type="compositionally biased region" description="Low complexity" evidence="1">
    <location>
        <begin position="176"/>
        <end position="187"/>
    </location>
</feature>
<comment type="caution">
    <text evidence="2">The sequence shown here is derived from an EMBL/GenBank/DDBJ whole genome shotgun (WGS) entry which is preliminary data.</text>
</comment>
<gene>
    <name evidence="2" type="ORF">PCOR1329_LOCUS12680</name>
</gene>
<dbReference type="EMBL" id="CAUYUJ010003721">
    <property type="protein sequence ID" value="CAK0806473.1"/>
    <property type="molecule type" value="Genomic_DNA"/>
</dbReference>
<feature type="compositionally biased region" description="Basic residues" evidence="1">
    <location>
        <begin position="91"/>
        <end position="108"/>
    </location>
</feature>
<sequence length="262" mass="28757">MQPGSGAQAKRGGARRRGPAGGRPVDPSRAGHWSPGETPEGMATARSREAAYSHAYTLQKKRRNATSRNLWRSARMSWIRAGPPSLARGARQGRRWRRRRGGPKKSARSAKSLFVLPFFFFENTLSLHCSCRSDCAASSASSPGLELERRRRRRREEEGEEGRGSREKWRGRSLRRLPASPRSPGSSDNEDHRAARSSGSSTPLQRRQRREPGRRSDGPAALAERDGGPGTGPAAPEAGAPLTTGRLALHRVGKSDRHEEST</sequence>